<dbReference type="Gene3D" id="3.40.390.10">
    <property type="entry name" value="Collagenase (Catalytic Domain)"/>
    <property type="match status" value="1"/>
</dbReference>
<reference evidence="23" key="1">
    <citation type="submission" date="2020-06" db="EMBL/GenBank/DDBJ databases">
        <authorList>
            <consortium name="Wellcome Sanger Institute Data Sharing"/>
        </authorList>
    </citation>
    <scope>NUCLEOTIDE SEQUENCE [LARGE SCALE GENOMIC DNA]</scope>
</reference>
<keyword evidence="24" id="KW-1185">Reference proteome</keyword>
<dbReference type="PRINTS" id="PR00138">
    <property type="entry name" value="MATRIXIN"/>
</dbReference>
<comment type="cofactor">
    <cofactor evidence="17">
        <name>Zn(2+)</name>
        <dbReference type="ChEBI" id="CHEBI:29105"/>
    </cofactor>
    <text evidence="17">Binds 2 Zn(2+) ions per subunit.</text>
</comment>
<dbReference type="InterPro" id="IPR006026">
    <property type="entry name" value="Peptidase_Metallo"/>
</dbReference>
<dbReference type="Pfam" id="PF01471">
    <property type="entry name" value="PG_binding_1"/>
    <property type="match status" value="1"/>
</dbReference>
<dbReference type="CTD" id="4327"/>
<feature type="binding site" evidence="17">
    <location>
        <position position="227"/>
    </location>
    <ligand>
        <name>Ca(2+)</name>
        <dbReference type="ChEBI" id="CHEBI:29108"/>
        <label>2</label>
    </ligand>
</feature>
<evidence type="ECO:0000256" key="16">
    <source>
        <dbReference type="PIRSR" id="PIRSR001191-2"/>
    </source>
</evidence>
<dbReference type="PANTHER" id="PTHR10201:SF166">
    <property type="entry name" value="MATRIX METALLOPROTEINASE-19"/>
    <property type="match status" value="1"/>
</dbReference>
<dbReference type="Ensembl" id="ENSGWIT00000049277.1">
    <property type="protein sequence ID" value="ENSGWIP00000045504.1"/>
    <property type="gene ID" value="ENSGWIG00000022542.1"/>
</dbReference>
<feature type="binding site" evidence="17">
    <location>
        <position position="245"/>
    </location>
    <ligand>
        <name>Ca(2+)</name>
        <dbReference type="ChEBI" id="CHEBI:29108"/>
        <label>3</label>
    </ligand>
</feature>
<dbReference type="GO" id="GO:0008270">
    <property type="term" value="F:zinc ion binding"/>
    <property type="evidence" value="ECO:0007669"/>
    <property type="project" value="InterPro"/>
</dbReference>
<evidence type="ECO:0000256" key="6">
    <source>
        <dbReference type="ARBA" id="ARBA00022723"/>
    </source>
</evidence>
<dbReference type="GeneID" id="114462931"/>
<keyword evidence="13" id="KW-0865">Zymogen</keyword>
<evidence type="ECO:0000313" key="24">
    <source>
        <dbReference type="Proteomes" id="UP000694680"/>
    </source>
</evidence>
<dbReference type="InterPro" id="IPR001818">
    <property type="entry name" value="Pept_M10_metallopeptidase"/>
</dbReference>
<feature type="binding site" evidence="17">
    <location>
        <position position="412"/>
    </location>
    <ligand>
        <name>Ca(2+)</name>
        <dbReference type="ChEBI" id="CHEBI:29108"/>
        <label>5</label>
    </ligand>
</feature>
<feature type="repeat" description="Hemopexin" evidence="19">
    <location>
        <begin position="358"/>
        <end position="405"/>
    </location>
</feature>
<evidence type="ECO:0000313" key="23">
    <source>
        <dbReference type="Ensembl" id="ENSGWIP00000045504.1"/>
    </source>
</evidence>
<dbReference type="InterPro" id="IPR018486">
    <property type="entry name" value="Hemopexin_CS"/>
</dbReference>
<feature type="binding site" evidence="17">
    <location>
        <position position="264"/>
    </location>
    <ligand>
        <name>Ca(2+)</name>
        <dbReference type="ChEBI" id="CHEBI:29108"/>
        <label>3</label>
    </ligand>
</feature>
<comment type="similarity">
    <text evidence="2">Belongs to the peptidase M10A family.</text>
</comment>
<comment type="subcellular location">
    <subcellularLocation>
        <location evidence="1">Secreted</location>
        <location evidence="1">Extracellular space</location>
        <location evidence="1">Extracellular matrix</location>
    </subcellularLocation>
</comment>
<evidence type="ECO:0000256" key="2">
    <source>
        <dbReference type="ARBA" id="ARBA00010370"/>
    </source>
</evidence>
<dbReference type="SUPFAM" id="SSF47090">
    <property type="entry name" value="PGBD-like"/>
    <property type="match status" value="1"/>
</dbReference>
<dbReference type="GO" id="GO:0030198">
    <property type="term" value="P:extracellular matrix organization"/>
    <property type="evidence" value="ECO:0007669"/>
    <property type="project" value="TreeGrafter"/>
</dbReference>
<evidence type="ECO:0000256" key="21">
    <source>
        <dbReference type="SAM" id="SignalP"/>
    </source>
</evidence>
<feature type="binding site" evidence="17">
    <location>
        <position position="303"/>
    </location>
    <ligand>
        <name>Zn(2+)</name>
        <dbReference type="ChEBI" id="CHEBI:29105"/>
        <label>2</label>
        <note>catalytic</note>
    </ligand>
</feature>
<feature type="binding site" evidence="16">
    <location>
        <position position="289"/>
    </location>
    <ligand>
        <name>Zn(2+)</name>
        <dbReference type="ChEBI" id="CHEBI:29105"/>
        <label>2</label>
        <note>catalytic</note>
    </ligand>
</feature>
<feature type="binding site" evidence="17">
    <location>
        <position position="455"/>
    </location>
    <ligand>
        <name>Ca(2+)</name>
        <dbReference type="ChEBI" id="CHEBI:29108"/>
        <label>5</label>
    </ligand>
</feature>
<evidence type="ECO:0000256" key="10">
    <source>
        <dbReference type="ARBA" id="ARBA00022833"/>
    </source>
</evidence>
<feature type="signal peptide" evidence="21">
    <location>
        <begin position="1"/>
        <end position="18"/>
    </location>
</feature>
<dbReference type="InterPro" id="IPR033739">
    <property type="entry name" value="M10A_MMP"/>
</dbReference>
<name>A0A8C5NCP7_GOUWI</name>
<dbReference type="CDD" id="cd00094">
    <property type="entry name" value="HX"/>
    <property type="match status" value="1"/>
</dbReference>
<keyword evidence="5" id="KW-0645">Protease</keyword>
<dbReference type="GO" id="GO:0006508">
    <property type="term" value="P:proteolysis"/>
    <property type="evidence" value="ECO:0007669"/>
    <property type="project" value="UniProtKB-KW"/>
</dbReference>
<keyword evidence="7 21" id="KW-0732">Signal</keyword>
<proteinExistence type="inferred from homology"/>
<dbReference type="CDD" id="cd04278">
    <property type="entry name" value="ZnMc_MMP"/>
    <property type="match status" value="1"/>
</dbReference>
<keyword evidence="6 16" id="KW-0479">Metal-binding</keyword>
<dbReference type="FunFam" id="3.40.390.10:FF:000007">
    <property type="entry name" value="Collagenase 3"/>
    <property type="match status" value="1"/>
</dbReference>
<dbReference type="FunFam" id="2.110.10.10:FF:000008">
    <property type="entry name" value="Matrix metallopeptidase 19"/>
    <property type="match status" value="1"/>
</dbReference>
<keyword evidence="11 17" id="KW-0106">Calcium</keyword>
<dbReference type="InterPro" id="IPR036375">
    <property type="entry name" value="Hemopexin-like_dom_sf"/>
</dbReference>
<feature type="binding site" description="in inhibited form" evidence="17">
    <location>
        <position position="159"/>
    </location>
    <ligand>
        <name>Zn(2+)</name>
        <dbReference type="ChEBI" id="CHEBI:29105"/>
        <label>2</label>
        <note>catalytic</note>
    </ligand>
</feature>
<feature type="repeat" description="Hemopexin" evidence="19">
    <location>
        <begin position="498"/>
        <end position="544"/>
    </location>
</feature>
<feature type="domain" description="Peptidase metallopeptidase" evidence="22">
    <location>
        <begin position="174"/>
        <end position="330"/>
    </location>
</feature>
<dbReference type="GO" id="GO:0004222">
    <property type="term" value="F:metalloendopeptidase activity"/>
    <property type="evidence" value="ECO:0007669"/>
    <property type="project" value="InterPro"/>
</dbReference>
<dbReference type="GO" id="GO:0030574">
    <property type="term" value="P:collagen catabolic process"/>
    <property type="evidence" value="ECO:0007669"/>
    <property type="project" value="TreeGrafter"/>
</dbReference>
<feature type="chain" id="PRO_5034691470" description="Peptidase metallopeptidase domain-containing protein" evidence="21">
    <location>
        <begin position="19"/>
        <end position="545"/>
    </location>
</feature>
<feature type="region of interest" description="Disordered" evidence="20">
    <location>
        <begin position="338"/>
        <end position="357"/>
    </location>
</feature>
<keyword evidence="10 16" id="KW-0862">Zinc</keyword>
<dbReference type="SMART" id="SM00120">
    <property type="entry name" value="HX"/>
    <property type="match status" value="4"/>
</dbReference>
<evidence type="ECO:0000256" key="4">
    <source>
        <dbReference type="ARBA" id="ARBA00022530"/>
    </source>
</evidence>
<evidence type="ECO:0000259" key="22">
    <source>
        <dbReference type="SMART" id="SM00235"/>
    </source>
</evidence>
<evidence type="ECO:0000256" key="20">
    <source>
        <dbReference type="SAM" id="MobiDB-lite"/>
    </source>
</evidence>
<dbReference type="OrthoDB" id="406838at2759"/>
<dbReference type="RefSeq" id="XP_028301846.1">
    <property type="nucleotide sequence ID" value="XM_028446045.1"/>
</dbReference>
<keyword evidence="3" id="KW-0964">Secreted</keyword>
<dbReference type="SUPFAM" id="SSF50923">
    <property type="entry name" value="Hemopexin-like domain"/>
    <property type="match status" value="1"/>
</dbReference>
<evidence type="ECO:0000256" key="12">
    <source>
        <dbReference type="ARBA" id="ARBA00023049"/>
    </source>
</evidence>
<keyword evidence="12" id="KW-0482">Metalloprotease</keyword>
<feature type="binding site" evidence="17">
    <location>
        <position position="267"/>
    </location>
    <ligand>
        <name>Ca(2+)</name>
        <dbReference type="ChEBI" id="CHEBI:29108"/>
        <label>1</label>
    </ligand>
</feature>
<dbReference type="InterPro" id="IPR036365">
    <property type="entry name" value="PGBD-like_sf"/>
</dbReference>
<evidence type="ECO:0000256" key="7">
    <source>
        <dbReference type="ARBA" id="ARBA00022729"/>
    </source>
</evidence>
<organism evidence="23 24">
    <name type="scientific">Gouania willdenowi</name>
    <name type="common">Blunt-snouted clingfish</name>
    <name type="synonym">Lepadogaster willdenowi</name>
    <dbReference type="NCBI Taxonomy" id="441366"/>
    <lineage>
        <taxon>Eukaryota</taxon>
        <taxon>Metazoa</taxon>
        <taxon>Chordata</taxon>
        <taxon>Craniata</taxon>
        <taxon>Vertebrata</taxon>
        <taxon>Euteleostomi</taxon>
        <taxon>Actinopterygii</taxon>
        <taxon>Neopterygii</taxon>
        <taxon>Teleostei</taxon>
        <taxon>Neoteleostei</taxon>
        <taxon>Acanthomorphata</taxon>
        <taxon>Ovalentaria</taxon>
        <taxon>Blenniimorphae</taxon>
        <taxon>Blenniiformes</taxon>
        <taxon>Gobiesocoidei</taxon>
        <taxon>Gobiesocidae</taxon>
        <taxon>Gobiesocinae</taxon>
        <taxon>Gouania</taxon>
    </lineage>
</organism>
<keyword evidence="9" id="KW-0378">Hydrolase</keyword>
<feature type="modified residue" description="Phosphotyrosine; by PKDCC" evidence="18">
    <location>
        <position position="441"/>
    </location>
</feature>
<reference evidence="23" key="2">
    <citation type="submission" date="2025-08" db="UniProtKB">
        <authorList>
            <consortium name="Ensembl"/>
        </authorList>
    </citation>
    <scope>IDENTIFICATION</scope>
</reference>
<dbReference type="InterPro" id="IPR024079">
    <property type="entry name" value="MetalloPept_cat_dom_sf"/>
</dbReference>
<feature type="binding site" evidence="17">
    <location>
        <position position="366"/>
    </location>
    <ligand>
        <name>Ca(2+)</name>
        <dbReference type="ChEBI" id="CHEBI:29108"/>
        <label>4</label>
    </ligand>
</feature>
<sequence>MAACIILILQKWIIAATAGLTHSPAHLKTPAAARGQRVCCGTLLHSDQNIQHHLCLFGIYGSGSVDEGLIMDCAGLLVLLLLLLSHRGAFCAVVQWAELDEAKAHLIQFGYLYEHSDQQDSQYLEEVIEALRVFQRANELPPTGELDEATLELMKMPRCGLEDAFNKKLHKYRVMGRWKKRSLTYRIFNYTPDMQRSEVRAAIQSAFKYWSDVAALTFREVHFGQADIKISFHGKDGSCDFPFDGKGLVLAHAKSPESGIVHFDEDELWTEGMYYGTNLRIVAAHEIGHALGLAHSQHRAALMAAVYTGYRVNFRLHPDDVQGIQALYGKSITSSLTTQHAPHSQHPTESSHRPDSIPDPCSANLDAIMLGPWEKTFAFSGDYVWTISDLGYNKPIRIDRLWRELPGSLNAAVHSPRTNKTFFFKGNRVWKYTSFALDYGYPKVMNRLPSNIDAALYLKKNKKLVFIKGSQQWQWDEYQYNGFTFYPRALSLLFPGLPSSPDAAVTWTNGKIFFFKGDEYWRVNEMLTVDEGYPLSKRERWMRCL</sequence>
<feature type="binding site" evidence="17">
    <location>
        <position position="244"/>
    </location>
    <ligand>
        <name>Ca(2+)</name>
        <dbReference type="ChEBI" id="CHEBI:29108"/>
        <label>3</label>
    </ligand>
</feature>
<dbReference type="GO" id="GO:0031012">
    <property type="term" value="C:extracellular matrix"/>
    <property type="evidence" value="ECO:0007669"/>
    <property type="project" value="InterPro"/>
</dbReference>
<dbReference type="PROSITE" id="PS00024">
    <property type="entry name" value="HEMOPEXIN"/>
    <property type="match status" value="1"/>
</dbReference>
<evidence type="ECO:0000256" key="1">
    <source>
        <dbReference type="ARBA" id="ARBA00004498"/>
    </source>
</evidence>
<feature type="binding site" evidence="17">
    <location>
        <position position="252"/>
    </location>
    <ligand>
        <name>Zn(2+)</name>
        <dbReference type="ChEBI" id="CHEBI:29105"/>
        <label>1</label>
    </ligand>
</feature>
<dbReference type="InterPro" id="IPR021190">
    <property type="entry name" value="Pept_M10A"/>
</dbReference>
<feature type="binding site" evidence="17">
    <location>
        <position position="267"/>
    </location>
    <ligand>
        <name>Ca(2+)</name>
        <dbReference type="ChEBI" id="CHEBI:29108"/>
        <label>3</label>
    </ligand>
</feature>
<dbReference type="InterPro" id="IPR002477">
    <property type="entry name" value="Peptidoglycan-bd-like"/>
</dbReference>
<feature type="binding site" evidence="17">
    <location>
        <position position="262"/>
    </location>
    <ligand>
        <name>Zn(2+)</name>
        <dbReference type="ChEBI" id="CHEBI:29105"/>
        <label>1</label>
    </ligand>
</feature>
<dbReference type="Proteomes" id="UP000694680">
    <property type="component" value="Chromosome 5"/>
</dbReference>
<feature type="binding site" evidence="17">
    <location>
        <position position="193"/>
    </location>
    <ligand>
        <name>Ca(2+)</name>
        <dbReference type="ChEBI" id="CHEBI:29108"/>
        <label>1</label>
    </ligand>
</feature>
<reference evidence="23" key="3">
    <citation type="submission" date="2025-09" db="UniProtKB">
        <authorList>
            <consortium name="Ensembl"/>
        </authorList>
    </citation>
    <scope>IDENTIFICATION</scope>
</reference>
<feature type="compositionally biased region" description="Polar residues" evidence="20">
    <location>
        <begin position="338"/>
        <end position="348"/>
    </location>
</feature>
<feature type="binding site" evidence="17">
    <location>
        <position position="368"/>
    </location>
    <ligand>
        <name>Ca(2+)</name>
        <dbReference type="ChEBI" id="CHEBI:29108"/>
        <label>5</label>
    </ligand>
</feature>
<protein>
    <recommendedName>
        <fullName evidence="22">Peptidase metallopeptidase domain-containing protein</fullName>
    </recommendedName>
</protein>
<evidence type="ECO:0000256" key="19">
    <source>
        <dbReference type="PROSITE-ProRule" id="PRU01011"/>
    </source>
</evidence>
<comment type="cofactor">
    <cofactor evidence="17">
        <name>Ca(2+)</name>
        <dbReference type="ChEBI" id="CHEBI:29108"/>
    </cofactor>
    <text evidence="17">Can bind about 5 Ca(2+) ions per subunit.</text>
</comment>
<dbReference type="Pfam" id="PF00045">
    <property type="entry name" value="Hemopexin"/>
    <property type="match status" value="3"/>
</dbReference>
<dbReference type="InterPro" id="IPR018487">
    <property type="entry name" value="Hemopexin-like_repeat"/>
</dbReference>
<accession>A0A8C5NCP7</accession>
<keyword evidence="4" id="KW-0272">Extracellular matrix</keyword>
<dbReference type="InterPro" id="IPR000585">
    <property type="entry name" value="Hemopexin-like_dom"/>
</dbReference>
<dbReference type="AlphaFoldDB" id="A0A8C5NCP7"/>
<keyword evidence="8" id="KW-0677">Repeat</keyword>
<evidence type="ECO:0000256" key="5">
    <source>
        <dbReference type="ARBA" id="ARBA00022670"/>
    </source>
</evidence>
<dbReference type="GO" id="GO:0005615">
    <property type="term" value="C:extracellular space"/>
    <property type="evidence" value="ECO:0007669"/>
    <property type="project" value="TreeGrafter"/>
</dbReference>
<evidence type="ECO:0000256" key="3">
    <source>
        <dbReference type="ARBA" id="ARBA00022525"/>
    </source>
</evidence>
<keyword evidence="14" id="KW-1015">Disulfide bond</keyword>
<dbReference type="Pfam" id="PF00413">
    <property type="entry name" value="Peptidase_M10"/>
    <property type="match status" value="1"/>
</dbReference>
<evidence type="ECO:0000256" key="13">
    <source>
        <dbReference type="ARBA" id="ARBA00023145"/>
    </source>
</evidence>
<evidence type="ECO:0000256" key="18">
    <source>
        <dbReference type="PIRSR" id="PIRSR621190-4"/>
    </source>
</evidence>
<evidence type="ECO:0000256" key="17">
    <source>
        <dbReference type="PIRSR" id="PIRSR621190-2"/>
    </source>
</evidence>
<evidence type="ECO:0000256" key="8">
    <source>
        <dbReference type="ARBA" id="ARBA00022737"/>
    </source>
</evidence>
<feature type="binding site" evidence="17">
    <location>
        <position position="502"/>
    </location>
    <ligand>
        <name>Ca(2+)</name>
        <dbReference type="ChEBI" id="CHEBI:29108"/>
        <label>4</label>
    </ligand>
</feature>
<feature type="repeat" description="Hemopexin" evidence="19">
    <location>
        <begin position="406"/>
        <end position="452"/>
    </location>
</feature>
<dbReference type="Gene3D" id="2.110.10.10">
    <property type="entry name" value="Hemopexin-like domain"/>
    <property type="match status" value="2"/>
</dbReference>
<feature type="binding site" evidence="16">
    <location>
        <position position="295"/>
    </location>
    <ligand>
        <name>Zn(2+)</name>
        <dbReference type="ChEBI" id="CHEBI:29105"/>
        <label>2</label>
        <note>catalytic</note>
    </ligand>
</feature>
<evidence type="ECO:0000256" key="11">
    <source>
        <dbReference type="ARBA" id="ARBA00022837"/>
    </source>
</evidence>
<evidence type="ECO:0000256" key="14">
    <source>
        <dbReference type="ARBA" id="ARBA00023157"/>
    </source>
</evidence>
<dbReference type="SUPFAM" id="SSF55486">
    <property type="entry name" value="Metalloproteases ('zincins'), catalytic domain"/>
    <property type="match status" value="1"/>
</dbReference>
<evidence type="ECO:0000256" key="9">
    <source>
        <dbReference type="ARBA" id="ARBA00022801"/>
    </source>
</evidence>
<dbReference type="PIRSF" id="PIRSF001191">
    <property type="entry name" value="Peptidase_M10A_matrix"/>
    <property type="match status" value="1"/>
</dbReference>
<dbReference type="SMART" id="SM00235">
    <property type="entry name" value="ZnMc"/>
    <property type="match status" value="1"/>
</dbReference>
<evidence type="ECO:0000256" key="15">
    <source>
        <dbReference type="PIRSR" id="PIRSR001191-1"/>
    </source>
</evidence>
<dbReference type="PROSITE" id="PS51642">
    <property type="entry name" value="HEMOPEXIN_2"/>
    <property type="match status" value="3"/>
</dbReference>
<feature type="binding site" evidence="16">
    <location>
        <position position="285"/>
    </location>
    <ligand>
        <name>Zn(2+)</name>
        <dbReference type="ChEBI" id="CHEBI:29105"/>
        <label>2</label>
        <note>catalytic</note>
    </ligand>
</feature>
<feature type="active site" evidence="15">
    <location>
        <position position="286"/>
    </location>
</feature>
<dbReference type="PANTHER" id="PTHR10201">
    <property type="entry name" value="MATRIX METALLOPROTEINASE"/>
    <property type="match status" value="1"/>
</dbReference>
<gene>
    <name evidence="23" type="primary">mmp19</name>
</gene>